<evidence type="ECO:0000256" key="1">
    <source>
        <dbReference type="ARBA" id="ARBA00004141"/>
    </source>
</evidence>
<comment type="subcellular location">
    <subcellularLocation>
        <location evidence="1">Membrane</location>
        <topology evidence="1">Multi-pass membrane protein</topology>
    </subcellularLocation>
</comment>
<evidence type="ECO:0000256" key="3">
    <source>
        <dbReference type="ARBA" id="ARBA00022842"/>
    </source>
</evidence>
<dbReference type="PANTHER" id="PTHR24092:SF221">
    <property type="entry name" value="PHOSPHOLIPID-TRANSPORTING ATPASE IA"/>
    <property type="match status" value="1"/>
</dbReference>
<dbReference type="AlphaFoldDB" id="A0AAW0IAV8"/>
<feature type="transmembrane region" description="Helical" evidence="4">
    <location>
        <begin position="49"/>
        <end position="67"/>
    </location>
</feature>
<accession>A0AAW0IAV8</accession>
<keyword evidence="4" id="KW-1133">Transmembrane helix</keyword>
<dbReference type="GO" id="GO:0005802">
    <property type="term" value="C:trans-Golgi network"/>
    <property type="evidence" value="ECO:0007669"/>
    <property type="project" value="TreeGrafter"/>
</dbReference>
<feature type="transmembrane region" description="Helical" evidence="4">
    <location>
        <begin position="88"/>
        <end position="115"/>
    </location>
</feature>
<dbReference type="PANTHER" id="PTHR24092">
    <property type="entry name" value="PROBABLE PHOSPHOLIPID-TRANSPORTING ATPASE"/>
    <property type="match status" value="1"/>
</dbReference>
<keyword evidence="4" id="KW-0472">Membrane</keyword>
<protein>
    <recommendedName>
        <fullName evidence="5">P-type ATPase C-terminal domain-containing protein</fullName>
    </recommendedName>
</protein>
<name>A0AAW0IAV8_MYOGA</name>
<dbReference type="GO" id="GO:0005886">
    <property type="term" value="C:plasma membrane"/>
    <property type="evidence" value="ECO:0007669"/>
    <property type="project" value="TreeGrafter"/>
</dbReference>
<dbReference type="GO" id="GO:0045332">
    <property type="term" value="P:phospholipid translocation"/>
    <property type="evidence" value="ECO:0007669"/>
    <property type="project" value="TreeGrafter"/>
</dbReference>
<keyword evidence="3" id="KW-0460">Magnesium</keyword>
<keyword evidence="7" id="KW-1185">Reference proteome</keyword>
<evidence type="ECO:0000256" key="4">
    <source>
        <dbReference type="SAM" id="Phobius"/>
    </source>
</evidence>
<organism evidence="6 7">
    <name type="scientific">Myodes glareolus</name>
    <name type="common">Bank vole</name>
    <name type="synonym">Clethrionomys glareolus</name>
    <dbReference type="NCBI Taxonomy" id="447135"/>
    <lineage>
        <taxon>Eukaryota</taxon>
        <taxon>Metazoa</taxon>
        <taxon>Chordata</taxon>
        <taxon>Craniata</taxon>
        <taxon>Vertebrata</taxon>
        <taxon>Euteleostomi</taxon>
        <taxon>Mammalia</taxon>
        <taxon>Eutheria</taxon>
        <taxon>Euarchontoglires</taxon>
        <taxon>Glires</taxon>
        <taxon>Rodentia</taxon>
        <taxon>Myomorpha</taxon>
        <taxon>Muroidea</taxon>
        <taxon>Cricetidae</taxon>
        <taxon>Arvicolinae</taxon>
        <taxon>Myodes</taxon>
    </lineage>
</organism>
<evidence type="ECO:0000259" key="5">
    <source>
        <dbReference type="Pfam" id="PF16212"/>
    </source>
</evidence>
<dbReference type="InterPro" id="IPR023298">
    <property type="entry name" value="ATPase_P-typ_TM_dom_sf"/>
</dbReference>
<dbReference type="EMBL" id="JBBHLL010000173">
    <property type="protein sequence ID" value="KAK7811448.1"/>
    <property type="molecule type" value="Genomic_DNA"/>
</dbReference>
<dbReference type="InterPro" id="IPR032630">
    <property type="entry name" value="P_typ_ATPase_c"/>
</dbReference>
<dbReference type="SUPFAM" id="SSF81665">
    <property type="entry name" value="Calcium ATPase, transmembrane domain M"/>
    <property type="match status" value="1"/>
</dbReference>
<sequence length="138" mass="15775">MSSLSLQMFTAMPPLTLGIFERSCRKENMLKYPELYKTSQNALDFNTKVFWVHCLNGLFHSVILFWFPLKALQYGTVFGNGKTSDYLLLGNFVYTFSHIAIWGSIALWVVFFGIYSSLWPSVPMAPDMSGEVMYVNDS</sequence>
<comment type="caution">
    <text evidence="6">The sequence shown here is derived from an EMBL/GenBank/DDBJ whole genome shotgun (WGS) entry which is preliminary data.</text>
</comment>
<dbReference type="GO" id="GO:0140326">
    <property type="term" value="F:ATPase-coupled intramembrane lipid transporter activity"/>
    <property type="evidence" value="ECO:0007669"/>
    <property type="project" value="TreeGrafter"/>
</dbReference>
<feature type="domain" description="P-type ATPase C-terminal" evidence="5">
    <location>
        <begin position="8"/>
        <end position="96"/>
    </location>
</feature>
<dbReference type="GO" id="GO:0046872">
    <property type="term" value="F:metal ion binding"/>
    <property type="evidence" value="ECO:0007669"/>
    <property type="project" value="UniProtKB-KW"/>
</dbReference>
<evidence type="ECO:0000313" key="7">
    <source>
        <dbReference type="Proteomes" id="UP001488838"/>
    </source>
</evidence>
<dbReference type="Pfam" id="PF16212">
    <property type="entry name" value="PhoLip_ATPase_C"/>
    <property type="match status" value="1"/>
</dbReference>
<proteinExistence type="predicted"/>
<dbReference type="Proteomes" id="UP001488838">
    <property type="component" value="Unassembled WGS sequence"/>
</dbReference>
<evidence type="ECO:0000313" key="6">
    <source>
        <dbReference type="EMBL" id="KAK7811448.1"/>
    </source>
</evidence>
<keyword evidence="4" id="KW-0812">Transmembrane</keyword>
<gene>
    <name evidence="6" type="ORF">U0070_017233</name>
</gene>
<reference evidence="6 7" key="1">
    <citation type="journal article" date="2023" name="bioRxiv">
        <title>Conserved and derived expression patterns and positive selection on dental genes reveal complex evolutionary context of ever-growing rodent molars.</title>
        <authorList>
            <person name="Calamari Z.T."/>
            <person name="Song A."/>
            <person name="Cohen E."/>
            <person name="Akter M."/>
            <person name="Roy R.D."/>
            <person name="Hallikas O."/>
            <person name="Christensen M.M."/>
            <person name="Li P."/>
            <person name="Marangoni P."/>
            <person name="Jernvall J."/>
            <person name="Klein O.D."/>
        </authorList>
    </citation>
    <scope>NUCLEOTIDE SEQUENCE [LARGE SCALE GENOMIC DNA]</scope>
    <source>
        <strain evidence="6">V071</strain>
    </source>
</reference>
<keyword evidence="2" id="KW-0479">Metal-binding</keyword>
<evidence type="ECO:0000256" key="2">
    <source>
        <dbReference type="ARBA" id="ARBA00022723"/>
    </source>
</evidence>